<dbReference type="InterPro" id="IPR020568">
    <property type="entry name" value="Ribosomal_Su5_D2-typ_SF"/>
</dbReference>
<dbReference type="AlphaFoldDB" id="A0A2J9KP37"/>
<name>A0A2J9KP37_9ACTO</name>
<dbReference type="InterPro" id="IPR006203">
    <property type="entry name" value="GHMP_knse_ATP-bd_CS"/>
</dbReference>
<evidence type="ECO:0000256" key="2">
    <source>
        <dbReference type="ARBA" id="ARBA00007370"/>
    </source>
</evidence>
<dbReference type="EMBL" id="JABCUV010000002">
    <property type="protein sequence ID" value="NMW92604.1"/>
    <property type="molecule type" value="Genomic_DNA"/>
</dbReference>
<dbReference type="EC" id="2.7.1.39" evidence="3 13"/>
<dbReference type="InterPro" id="IPR000870">
    <property type="entry name" value="Homoserine_kinase"/>
</dbReference>
<evidence type="ECO:0000256" key="10">
    <source>
        <dbReference type="ARBA" id="ARBA00022840"/>
    </source>
</evidence>
<reference evidence="15 16" key="1">
    <citation type="submission" date="2020-04" db="EMBL/GenBank/DDBJ databases">
        <title>Antimicrobial susceptibility and clonality of vaginal-derived multi-drug resistant Mobiluncus isolates in China.</title>
        <authorList>
            <person name="Zhang X."/>
        </authorList>
    </citation>
    <scope>NUCLEOTIDE SEQUENCE [LARGE SCALE GENOMIC DNA]</scope>
    <source>
        <strain evidence="15 16">7</strain>
    </source>
</reference>
<dbReference type="GO" id="GO:0005524">
    <property type="term" value="F:ATP binding"/>
    <property type="evidence" value="ECO:0007669"/>
    <property type="project" value="UniProtKB-UniRule"/>
</dbReference>
<organism evidence="15 16">
    <name type="scientific">Mobiluncus mulieris</name>
    <dbReference type="NCBI Taxonomy" id="2052"/>
    <lineage>
        <taxon>Bacteria</taxon>
        <taxon>Bacillati</taxon>
        <taxon>Actinomycetota</taxon>
        <taxon>Actinomycetes</taxon>
        <taxon>Actinomycetales</taxon>
        <taxon>Actinomycetaceae</taxon>
        <taxon>Mobiluncus</taxon>
    </lineage>
</organism>
<dbReference type="InterPro" id="IPR036554">
    <property type="entry name" value="GHMP_kinase_C_sf"/>
</dbReference>
<keyword evidence="9 13" id="KW-0418">Kinase</keyword>
<dbReference type="InterPro" id="IPR006204">
    <property type="entry name" value="GHMP_kinase_N_dom"/>
</dbReference>
<keyword evidence="13" id="KW-0963">Cytoplasm</keyword>
<evidence type="ECO:0000313" key="15">
    <source>
        <dbReference type="EMBL" id="NMW92604.1"/>
    </source>
</evidence>
<dbReference type="PRINTS" id="PR00958">
    <property type="entry name" value="HOMSERKINASE"/>
</dbReference>
<evidence type="ECO:0000256" key="13">
    <source>
        <dbReference type="HAMAP-Rule" id="MF_00384"/>
    </source>
</evidence>
<evidence type="ECO:0000259" key="14">
    <source>
        <dbReference type="Pfam" id="PF00288"/>
    </source>
</evidence>
<comment type="subcellular location">
    <subcellularLocation>
        <location evidence="13">Cytoplasm</location>
    </subcellularLocation>
</comment>
<evidence type="ECO:0000256" key="6">
    <source>
        <dbReference type="ARBA" id="ARBA00022679"/>
    </source>
</evidence>
<dbReference type="Gene3D" id="3.30.230.10">
    <property type="match status" value="1"/>
</dbReference>
<dbReference type="GO" id="GO:0005737">
    <property type="term" value="C:cytoplasm"/>
    <property type="evidence" value="ECO:0007669"/>
    <property type="project" value="UniProtKB-SubCell"/>
</dbReference>
<accession>A0A2J9KP37</accession>
<keyword evidence="5 13" id="KW-0028">Amino-acid biosynthesis</keyword>
<dbReference type="SUPFAM" id="SSF55060">
    <property type="entry name" value="GHMP Kinase, C-terminal domain"/>
    <property type="match status" value="1"/>
</dbReference>
<dbReference type="NCBIfam" id="TIGR00191">
    <property type="entry name" value="thrB"/>
    <property type="match status" value="1"/>
</dbReference>
<feature type="binding site" evidence="13">
    <location>
        <begin position="92"/>
        <end position="102"/>
    </location>
    <ligand>
        <name>ATP</name>
        <dbReference type="ChEBI" id="CHEBI:30616"/>
    </ligand>
</feature>
<gene>
    <name evidence="13" type="primary">thrB</name>
    <name evidence="15" type="ORF">HHJ74_02585</name>
</gene>
<comment type="caution">
    <text evidence="15">The sequence shown here is derived from an EMBL/GenBank/DDBJ whole genome shotgun (WGS) entry which is preliminary data.</text>
</comment>
<evidence type="ECO:0000256" key="11">
    <source>
        <dbReference type="ARBA" id="ARBA00049375"/>
    </source>
</evidence>
<comment type="similarity">
    <text evidence="2 13">Belongs to the GHMP kinase family. Homoserine kinase subfamily.</text>
</comment>
<dbReference type="InterPro" id="IPR014721">
    <property type="entry name" value="Ribsml_uS5_D2-typ_fold_subgr"/>
</dbReference>
<keyword evidence="6 13" id="KW-0808">Transferase</keyword>
<dbReference type="GO" id="GO:0009088">
    <property type="term" value="P:threonine biosynthetic process"/>
    <property type="evidence" value="ECO:0007669"/>
    <property type="project" value="UniProtKB-UniRule"/>
</dbReference>
<dbReference type="PANTHER" id="PTHR20861:SF1">
    <property type="entry name" value="HOMOSERINE KINASE"/>
    <property type="match status" value="1"/>
</dbReference>
<dbReference type="SUPFAM" id="SSF54211">
    <property type="entry name" value="Ribosomal protein S5 domain 2-like"/>
    <property type="match status" value="1"/>
</dbReference>
<sequence>MRIVRDQVTVCVPASSANLGPGFDAIGLALEIRDEITVRAITGATRVSVEGEGAGRVMKDEDNLVVQSLRLGLETVGAPQIGIEMHCLNRIPHGRGLGSSSAAIVSGLAAASALVEPGALPADKIFQLATKLEGHPDNAAPAVYGGAVVGWIEPANPRDPQQAGESRAFALPFPIHSEVKVTVLIPDFQLATSKARGLLPEFVPHRDAVFTAGRAALLPLALSAHPELLFYATQDRLHQEYRREGMPASLELVDYLRAQNYPAAVSGAGPTVIVFSHLPVALRQGLEHKGWRVLSPAVAGTGIITS</sequence>
<dbReference type="PANTHER" id="PTHR20861">
    <property type="entry name" value="HOMOSERINE/4-DIPHOSPHOCYTIDYL-2-C-METHYL-D-ERYTHRITOL KINASE"/>
    <property type="match status" value="1"/>
</dbReference>
<evidence type="ECO:0000256" key="7">
    <source>
        <dbReference type="ARBA" id="ARBA00022697"/>
    </source>
</evidence>
<evidence type="ECO:0000256" key="1">
    <source>
        <dbReference type="ARBA" id="ARBA00005015"/>
    </source>
</evidence>
<comment type="pathway">
    <text evidence="1 13">Amino-acid biosynthesis; L-threonine biosynthesis; L-threonine from L-aspartate: step 4/5.</text>
</comment>
<dbReference type="Proteomes" id="UP000582487">
    <property type="component" value="Unassembled WGS sequence"/>
</dbReference>
<dbReference type="PIRSF" id="PIRSF000676">
    <property type="entry name" value="Homoser_kin"/>
    <property type="match status" value="1"/>
</dbReference>
<evidence type="ECO:0000256" key="12">
    <source>
        <dbReference type="ARBA" id="ARBA00049954"/>
    </source>
</evidence>
<comment type="function">
    <text evidence="12 13">Catalyzes the ATP-dependent phosphorylation of L-homoserine to L-homoserine phosphate.</text>
</comment>
<dbReference type="GO" id="GO:0004413">
    <property type="term" value="F:homoserine kinase activity"/>
    <property type="evidence" value="ECO:0007669"/>
    <property type="project" value="UniProtKB-UniRule"/>
</dbReference>
<dbReference type="OrthoDB" id="9769912at2"/>
<evidence type="ECO:0000256" key="9">
    <source>
        <dbReference type="ARBA" id="ARBA00022777"/>
    </source>
</evidence>
<keyword evidence="10 13" id="KW-0067">ATP-binding</keyword>
<dbReference type="RefSeq" id="WP_004013195.1">
    <property type="nucleotide sequence ID" value="NZ_CAMPNB010000007.1"/>
</dbReference>
<evidence type="ECO:0000313" key="16">
    <source>
        <dbReference type="Proteomes" id="UP000582487"/>
    </source>
</evidence>
<dbReference type="Gene3D" id="3.30.70.890">
    <property type="entry name" value="GHMP kinase, C-terminal domain"/>
    <property type="match status" value="1"/>
</dbReference>
<protein>
    <recommendedName>
        <fullName evidence="4 13">Homoserine kinase</fullName>
        <shortName evidence="13">HK</shortName>
        <shortName evidence="13">HSK</shortName>
        <ecNumber evidence="3 13">2.7.1.39</ecNumber>
    </recommendedName>
</protein>
<dbReference type="Pfam" id="PF00288">
    <property type="entry name" value="GHMP_kinases_N"/>
    <property type="match status" value="1"/>
</dbReference>
<dbReference type="PROSITE" id="PS00627">
    <property type="entry name" value="GHMP_KINASES_ATP"/>
    <property type="match status" value="1"/>
</dbReference>
<keyword evidence="7 13" id="KW-0791">Threonine biosynthesis</keyword>
<proteinExistence type="inferred from homology"/>
<evidence type="ECO:0000256" key="3">
    <source>
        <dbReference type="ARBA" id="ARBA00012078"/>
    </source>
</evidence>
<feature type="domain" description="GHMP kinase N-terminal" evidence="14">
    <location>
        <begin position="63"/>
        <end position="146"/>
    </location>
</feature>
<evidence type="ECO:0000256" key="8">
    <source>
        <dbReference type="ARBA" id="ARBA00022741"/>
    </source>
</evidence>
<keyword evidence="8 13" id="KW-0547">Nucleotide-binding</keyword>
<evidence type="ECO:0000256" key="5">
    <source>
        <dbReference type="ARBA" id="ARBA00022605"/>
    </source>
</evidence>
<comment type="catalytic activity">
    <reaction evidence="11 13">
        <text>L-homoserine + ATP = O-phospho-L-homoserine + ADP + H(+)</text>
        <dbReference type="Rhea" id="RHEA:13985"/>
        <dbReference type="ChEBI" id="CHEBI:15378"/>
        <dbReference type="ChEBI" id="CHEBI:30616"/>
        <dbReference type="ChEBI" id="CHEBI:57476"/>
        <dbReference type="ChEBI" id="CHEBI:57590"/>
        <dbReference type="ChEBI" id="CHEBI:456216"/>
        <dbReference type="EC" id="2.7.1.39"/>
    </reaction>
</comment>
<dbReference type="HAMAP" id="MF_00384">
    <property type="entry name" value="Homoser_kinase"/>
    <property type="match status" value="1"/>
</dbReference>
<dbReference type="UniPathway" id="UPA00050">
    <property type="reaction ID" value="UER00064"/>
</dbReference>
<evidence type="ECO:0000256" key="4">
    <source>
        <dbReference type="ARBA" id="ARBA00017858"/>
    </source>
</evidence>